<accession>A0A1G5EE52</accession>
<feature type="domain" description="HTH lysR-type" evidence="5">
    <location>
        <begin position="1"/>
        <end position="58"/>
    </location>
</feature>
<dbReference type="Proteomes" id="UP000199588">
    <property type="component" value="Unassembled WGS sequence"/>
</dbReference>
<dbReference type="Gene3D" id="3.40.190.290">
    <property type="match status" value="1"/>
</dbReference>
<comment type="caution">
    <text evidence="6">The sequence shown here is derived from an EMBL/GenBank/DDBJ whole genome shotgun (WGS) entry which is preliminary data.</text>
</comment>
<dbReference type="Pfam" id="PF03466">
    <property type="entry name" value="LysR_substrate"/>
    <property type="match status" value="1"/>
</dbReference>
<dbReference type="InterPro" id="IPR005119">
    <property type="entry name" value="LysR_subst-bd"/>
</dbReference>
<dbReference type="InterPro" id="IPR036388">
    <property type="entry name" value="WH-like_DNA-bd_sf"/>
</dbReference>
<keyword evidence="2" id="KW-0805">Transcription regulation</keyword>
<name>A0A1G5EE52_9PAST</name>
<evidence type="ECO:0000313" key="7">
    <source>
        <dbReference type="Proteomes" id="UP000199588"/>
    </source>
</evidence>
<sequence length="299" mass="33279">MDLNAVRLFVATVQAGSLSKASDELGVPIATISRQIKLLEQSLNIQLLDRHKTGVKPTAQGQLFYEQVYLNIDNLLHTERNLQSDKQALGGMLRISTTIAADHIWEMVLAFQQRFPDVQVYCQATERVVDLVADGIDVAFRSGELQTDNVIAMLIMQFSGAWVAGHEFIQKFGEPQTPQDLVNFPCASFGRLGQKSIVFEWQNQQGKNQSLDVPCMFLSNDNSAIIHLATTGRALCFISEYTAKKLIEQNKVVPILADYPSSASYKTYALYLPHRHQSAVVKAFIGFLKDWVGGEGMPV</sequence>
<dbReference type="GO" id="GO:0003677">
    <property type="term" value="F:DNA binding"/>
    <property type="evidence" value="ECO:0007669"/>
    <property type="project" value="UniProtKB-KW"/>
</dbReference>
<dbReference type="PANTHER" id="PTHR30537:SF5">
    <property type="entry name" value="HTH-TYPE TRANSCRIPTIONAL ACTIVATOR TTDR-RELATED"/>
    <property type="match status" value="1"/>
</dbReference>
<dbReference type="SUPFAM" id="SSF53850">
    <property type="entry name" value="Periplasmic binding protein-like II"/>
    <property type="match status" value="1"/>
</dbReference>
<dbReference type="Gene3D" id="1.10.10.10">
    <property type="entry name" value="Winged helix-like DNA-binding domain superfamily/Winged helix DNA-binding domain"/>
    <property type="match status" value="1"/>
</dbReference>
<protein>
    <submittedName>
        <fullName evidence="6">DNA-binding transcriptional regulator, LysR family</fullName>
    </submittedName>
</protein>
<dbReference type="InterPro" id="IPR000847">
    <property type="entry name" value="LysR_HTH_N"/>
</dbReference>
<keyword evidence="3 6" id="KW-0238">DNA-binding</keyword>
<evidence type="ECO:0000256" key="1">
    <source>
        <dbReference type="ARBA" id="ARBA00009437"/>
    </source>
</evidence>
<evidence type="ECO:0000256" key="4">
    <source>
        <dbReference type="ARBA" id="ARBA00023163"/>
    </source>
</evidence>
<keyword evidence="7" id="KW-1185">Reference proteome</keyword>
<evidence type="ECO:0000259" key="5">
    <source>
        <dbReference type="PROSITE" id="PS50931"/>
    </source>
</evidence>
<dbReference type="SUPFAM" id="SSF46785">
    <property type="entry name" value="Winged helix' DNA-binding domain"/>
    <property type="match status" value="1"/>
</dbReference>
<evidence type="ECO:0000256" key="3">
    <source>
        <dbReference type="ARBA" id="ARBA00023125"/>
    </source>
</evidence>
<dbReference type="InterPro" id="IPR058163">
    <property type="entry name" value="LysR-type_TF_proteobact-type"/>
</dbReference>
<proteinExistence type="inferred from homology"/>
<dbReference type="CDD" id="cd08422">
    <property type="entry name" value="PBP2_CrgA_like"/>
    <property type="match status" value="1"/>
</dbReference>
<comment type="similarity">
    <text evidence="1">Belongs to the LysR transcriptional regulatory family.</text>
</comment>
<keyword evidence="4" id="KW-0804">Transcription</keyword>
<gene>
    <name evidence="6" type="ORF">SAMN02910354_02002</name>
</gene>
<evidence type="ECO:0000313" key="6">
    <source>
        <dbReference type="EMBL" id="SCY25236.1"/>
    </source>
</evidence>
<dbReference type="EMBL" id="FMUQ01000020">
    <property type="protein sequence ID" value="SCY25236.1"/>
    <property type="molecule type" value="Genomic_DNA"/>
</dbReference>
<dbReference type="PANTHER" id="PTHR30537">
    <property type="entry name" value="HTH-TYPE TRANSCRIPTIONAL REGULATOR"/>
    <property type="match status" value="1"/>
</dbReference>
<dbReference type="RefSeq" id="WP_090656637.1">
    <property type="nucleotide sequence ID" value="NZ_CP015031.1"/>
</dbReference>
<dbReference type="InterPro" id="IPR036390">
    <property type="entry name" value="WH_DNA-bd_sf"/>
</dbReference>
<evidence type="ECO:0000256" key="2">
    <source>
        <dbReference type="ARBA" id="ARBA00023015"/>
    </source>
</evidence>
<dbReference type="Pfam" id="PF00126">
    <property type="entry name" value="HTH_1"/>
    <property type="match status" value="1"/>
</dbReference>
<organism evidence="6 7">
    <name type="scientific">Basfia succiniciproducens</name>
    <dbReference type="NCBI Taxonomy" id="653940"/>
    <lineage>
        <taxon>Bacteria</taxon>
        <taxon>Pseudomonadati</taxon>
        <taxon>Pseudomonadota</taxon>
        <taxon>Gammaproteobacteria</taxon>
        <taxon>Pasteurellales</taxon>
        <taxon>Pasteurellaceae</taxon>
        <taxon>Basfia</taxon>
    </lineage>
</organism>
<dbReference type="PROSITE" id="PS50931">
    <property type="entry name" value="HTH_LYSR"/>
    <property type="match status" value="1"/>
</dbReference>
<reference evidence="6 7" key="1">
    <citation type="submission" date="2016-10" db="EMBL/GenBank/DDBJ databases">
        <authorList>
            <person name="Varghese N."/>
            <person name="Submissions S."/>
        </authorList>
    </citation>
    <scope>NUCLEOTIDE SEQUENCE [LARGE SCALE GENOMIC DNA]</scope>
    <source>
        <strain evidence="6 7">DSM 22022</strain>
    </source>
</reference>